<keyword evidence="3" id="KW-1185">Reference proteome</keyword>
<evidence type="ECO:0000313" key="2">
    <source>
        <dbReference type="EMBL" id="KAF6157091.1"/>
    </source>
</evidence>
<feature type="region of interest" description="Disordered" evidence="1">
    <location>
        <begin position="249"/>
        <end position="295"/>
    </location>
</feature>
<comment type="caution">
    <text evidence="2">The sequence shown here is derived from an EMBL/GenBank/DDBJ whole genome shotgun (WGS) entry which is preliminary data.</text>
</comment>
<organism evidence="2 3">
    <name type="scientific">Kingdonia uniflora</name>
    <dbReference type="NCBI Taxonomy" id="39325"/>
    <lineage>
        <taxon>Eukaryota</taxon>
        <taxon>Viridiplantae</taxon>
        <taxon>Streptophyta</taxon>
        <taxon>Embryophyta</taxon>
        <taxon>Tracheophyta</taxon>
        <taxon>Spermatophyta</taxon>
        <taxon>Magnoliopsida</taxon>
        <taxon>Ranunculales</taxon>
        <taxon>Circaeasteraceae</taxon>
        <taxon>Kingdonia</taxon>
    </lineage>
</organism>
<dbReference type="AlphaFoldDB" id="A0A7J7MQD2"/>
<dbReference type="PANTHER" id="PTHR48258">
    <property type="entry name" value="DUF4218 DOMAIN-CONTAINING PROTEIN-RELATED"/>
    <property type="match status" value="1"/>
</dbReference>
<evidence type="ECO:0000313" key="3">
    <source>
        <dbReference type="Proteomes" id="UP000541444"/>
    </source>
</evidence>
<proteinExistence type="predicted"/>
<accession>A0A7J7MQD2</accession>
<reference evidence="2 3" key="1">
    <citation type="journal article" date="2020" name="IScience">
        <title>Genome Sequencing of the Endangered Kingdonia uniflora (Circaeasteraceae, Ranunculales) Reveals Potential Mechanisms of Evolutionary Specialization.</title>
        <authorList>
            <person name="Sun Y."/>
            <person name="Deng T."/>
            <person name="Zhang A."/>
            <person name="Moore M.J."/>
            <person name="Landis J.B."/>
            <person name="Lin N."/>
            <person name="Zhang H."/>
            <person name="Zhang X."/>
            <person name="Huang J."/>
            <person name="Zhang X."/>
            <person name="Sun H."/>
            <person name="Wang H."/>
        </authorList>
    </citation>
    <scope>NUCLEOTIDE SEQUENCE [LARGE SCALE GENOMIC DNA]</scope>
    <source>
        <strain evidence="2">TB1705</strain>
        <tissue evidence="2">Leaf</tissue>
    </source>
</reference>
<gene>
    <name evidence="2" type="ORF">GIB67_041552</name>
</gene>
<dbReference type="OrthoDB" id="1937238at2759"/>
<name>A0A7J7MQD2_9MAGN</name>
<dbReference type="Proteomes" id="UP000541444">
    <property type="component" value="Unassembled WGS sequence"/>
</dbReference>
<sequence>MRTYKESVRSPRHVEACIANSYILDEAILYCIEYIPNSRRGSYKQGKPLFMDDDADDEQPRDKKGKNITFENLKFKQVRKWVLSCFDGVEEWEEKHKNYLNEQLRASRGRGARSNVKPMAFIPWLRQQLEKDKMSTLKRLVDGPSFKTVSYKGYRVNGMQQIDVMRSYIAQVNIAARDAQVKETYRQIQRFQKMDGKDAFQKMDGKVIYPEVDIREAQRYLKKMKLAQQTASNSDSKITVLPYSRESSIHKMPSSFPPNQDALSDTHGYCQNRPSLHQPAGSYPSSQQGSCKYGEGAKQKADDAYTSAKDTMSGKAETNYEAPKVPIVWYFGMSILS</sequence>
<dbReference type="EMBL" id="JACGCM010001281">
    <property type="protein sequence ID" value="KAF6157091.1"/>
    <property type="molecule type" value="Genomic_DNA"/>
</dbReference>
<protein>
    <submittedName>
        <fullName evidence="2">Uncharacterized protein</fullName>
    </submittedName>
</protein>
<evidence type="ECO:0000256" key="1">
    <source>
        <dbReference type="SAM" id="MobiDB-lite"/>
    </source>
</evidence>